<evidence type="ECO:0000256" key="8">
    <source>
        <dbReference type="RuleBase" id="RU003355"/>
    </source>
</evidence>
<feature type="region of interest" description="Disordered" evidence="9">
    <location>
        <begin position="104"/>
        <end position="128"/>
    </location>
</feature>
<dbReference type="OrthoDB" id="10256524at2759"/>
<evidence type="ECO:0000256" key="5">
    <source>
        <dbReference type="ARBA" id="ARBA00022825"/>
    </source>
</evidence>
<feature type="chain" id="PRO_5001474353" evidence="10">
    <location>
        <begin position="20"/>
        <end position="919"/>
    </location>
</feature>
<feature type="compositionally biased region" description="Acidic residues" evidence="9">
    <location>
        <begin position="116"/>
        <end position="125"/>
    </location>
</feature>
<accession>A0A014NC12</accession>
<dbReference type="PROSITE" id="PS00136">
    <property type="entry name" value="SUBTILASE_ASP"/>
    <property type="match status" value="1"/>
</dbReference>
<dbReference type="GO" id="GO:0004252">
    <property type="term" value="F:serine-type endopeptidase activity"/>
    <property type="evidence" value="ECO:0007669"/>
    <property type="project" value="UniProtKB-UniRule"/>
</dbReference>
<dbReference type="SUPFAM" id="SSF52743">
    <property type="entry name" value="Subtilisin-like"/>
    <property type="match status" value="1"/>
</dbReference>
<sequence length="919" mass="97574">MRLRILALAWALAAPLTLGADTAQQDTDGNAGTSVHVVECKVGQTPKAVDLIKQGQGHIRYIYDSTIFEGVSFQMSNITLAEDTIDKLDKADILKKRWLTQETRVESTEPSNVSEPGEELDAQDTPEEKRVRRALRSLGNAEKPESPWPHLMTTVDKLHKEGYTGKGVTIAVVDTGVDYTHPALGGCFGPGCRVAKGANLIPNARNRSDPMDTLGHGTQVAGIIAGYDAENGFIGALPNATIHAYASESSVETFTEDTMIAAWLEAYKDGAQVIVSSLGLPSSWSERPSALVVSRITAKGIPCIVALGNDRLGPFDAAAPGTGRGAVAVNSFSRSHGRITGDYVYRINNDADIAFGVRMGEPHAWDTEELAVHDVDADYGGNIDDMEGPSSDCQPRPGDDGKKDLTGRVALIRYPRTDEQHCIFEQRVLNATARGAIHVLAWSGRNALHLSAPKDAKGIVAIGMTDATVGEAVVRALSAGMTVRMRQVGPHRVTTGSIADLSSYGPTYNLDIKPNVLAPGEDVRSTFSGGGYGGVSGTSHAAPLVAGIYALVGEARGTFDPAILDSVIMGTAEPQSSSHSHYSEGAHDLLSVAQQGAGLVKAWEAAHATTLVSPASLAFNDTTNRVSSISLSIKNTANIAVQYQLTHISAKTLYALGQNYTTRGTEEIDAPAQISLSKDTITLSSGESDTIIISALDPQGVDLRRLPLWSGWIAINGSDSTRLTVPYLGLAGSLRGAPIFSPGPKAILARGRFVKSNIGEGSTVLLRGPPDTPVQQTASSRRAQPRVIVTNFGLVLGSPEAQIYVVPLDICPDAEIKASAPELDLTRSCVPKTSIIQVGEFQTIGQIANSPFRYIGGNFMKEVWDGSLSSGQFAPPGRYKLMARALSILGDRNMASDWEVVETTEFIVAYKGTRSAGSP</sequence>
<proteinExistence type="inferred from homology"/>
<dbReference type="PROSITE" id="PS00137">
    <property type="entry name" value="SUBTILASE_HIS"/>
    <property type="match status" value="1"/>
</dbReference>
<dbReference type="AlphaFoldDB" id="A0A014NC12"/>
<keyword evidence="4 7" id="KW-0378">Hydrolase</keyword>
<dbReference type="InterPro" id="IPR015500">
    <property type="entry name" value="Peptidase_S8_subtilisin-rel"/>
</dbReference>
<gene>
    <name evidence="13" type="ORF">X797_007595</name>
</gene>
<dbReference type="InterPro" id="IPR023827">
    <property type="entry name" value="Peptidase_S8_Asp-AS"/>
</dbReference>
<keyword evidence="5 7" id="KW-0720">Serine protease</keyword>
<evidence type="ECO:0000256" key="2">
    <source>
        <dbReference type="ARBA" id="ARBA00022670"/>
    </source>
</evidence>
<dbReference type="EMBL" id="JELW01000020">
    <property type="protein sequence ID" value="EXU99167.1"/>
    <property type="molecule type" value="Genomic_DNA"/>
</dbReference>
<dbReference type="InterPro" id="IPR010435">
    <property type="entry name" value="C5a/SBT2-like_Fn3"/>
</dbReference>
<dbReference type="GO" id="GO:0006508">
    <property type="term" value="P:proteolysis"/>
    <property type="evidence" value="ECO:0007669"/>
    <property type="project" value="UniProtKB-KW"/>
</dbReference>
<dbReference type="InterPro" id="IPR050131">
    <property type="entry name" value="Peptidase_S8_subtilisin-like"/>
</dbReference>
<evidence type="ECO:0000256" key="7">
    <source>
        <dbReference type="PROSITE-ProRule" id="PRU01240"/>
    </source>
</evidence>
<evidence type="ECO:0000259" key="11">
    <source>
        <dbReference type="Pfam" id="PF00082"/>
    </source>
</evidence>
<dbReference type="eggNOG" id="KOG4266">
    <property type="taxonomic scope" value="Eukaryota"/>
</dbReference>
<keyword evidence="3 10" id="KW-0732">Signal</keyword>
<feature type="domain" description="Peptidase S8/S53" evidence="11">
    <location>
        <begin position="165"/>
        <end position="580"/>
    </location>
</feature>
<evidence type="ECO:0000256" key="3">
    <source>
        <dbReference type="ARBA" id="ARBA00022729"/>
    </source>
</evidence>
<dbReference type="Proteomes" id="UP000030151">
    <property type="component" value="Unassembled WGS sequence"/>
</dbReference>
<organism evidence="13 14">
    <name type="scientific">Metarhizium robertsii</name>
    <dbReference type="NCBI Taxonomy" id="568076"/>
    <lineage>
        <taxon>Eukaryota</taxon>
        <taxon>Fungi</taxon>
        <taxon>Dikarya</taxon>
        <taxon>Ascomycota</taxon>
        <taxon>Pezizomycotina</taxon>
        <taxon>Sordariomycetes</taxon>
        <taxon>Hypocreomycetidae</taxon>
        <taxon>Hypocreales</taxon>
        <taxon>Clavicipitaceae</taxon>
        <taxon>Metarhizium</taxon>
    </lineage>
</organism>
<dbReference type="PANTHER" id="PTHR43806:SF66">
    <property type="entry name" value="SERIN ENDOPEPTIDASE"/>
    <property type="match status" value="1"/>
</dbReference>
<dbReference type="GO" id="GO:0016020">
    <property type="term" value="C:membrane"/>
    <property type="evidence" value="ECO:0007669"/>
    <property type="project" value="InterPro"/>
</dbReference>
<dbReference type="Pfam" id="PF06280">
    <property type="entry name" value="fn3_5"/>
    <property type="match status" value="1"/>
</dbReference>
<name>A0A014NC12_9HYPO</name>
<keyword evidence="2 7" id="KW-0645">Protease</keyword>
<comment type="caution">
    <text evidence="13">The sequence shown here is derived from an EMBL/GenBank/DDBJ whole genome shotgun (WGS) entry which is preliminary data.</text>
</comment>
<feature type="active site" description="Charge relay system" evidence="6 7">
    <location>
        <position position="174"/>
    </location>
</feature>
<dbReference type="HOGENOM" id="CLU_003559_3_1_1"/>
<evidence type="ECO:0000256" key="1">
    <source>
        <dbReference type="ARBA" id="ARBA00011073"/>
    </source>
</evidence>
<dbReference type="PRINTS" id="PR00723">
    <property type="entry name" value="SUBTILISIN"/>
</dbReference>
<dbReference type="PANTHER" id="PTHR43806">
    <property type="entry name" value="PEPTIDASE S8"/>
    <property type="match status" value="1"/>
</dbReference>
<evidence type="ECO:0000259" key="12">
    <source>
        <dbReference type="Pfam" id="PF06280"/>
    </source>
</evidence>
<dbReference type="InterPro" id="IPR000209">
    <property type="entry name" value="Peptidase_S8/S53_dom"/>
</dbReference>
<feature type="active site" description="Charge relay system" evidence="6 7">
    <location>
        <position position="539"/>
    </location>
</feature>
<evidence type="ECO:0000256" key="6">
    <source>
        <dbReference type="PIRSR" id="PIRSR615500-1"/>
    </source>
</evidence>
<evidence type="ECO:0000256" key="10">
    <source>
        <dbReference type="SAM" id="SignalP"/>
    </source>
</evidence>
<feature type="active site" description="Charge relay system" evidence="6 7">
    <location>
        <position position="216"/>
    </location>
</feature>
<comment type="similarity">
    <text evidence="1 7 8">Belongs to the peptidase S8 family.</text>
</comment>
<dbReference type="PROSITE" id="PS51892">
    <property type="entry name" value="SUBTILASE"/>
    <property type="match status" value="1"/>
</dbReference>
<reference evidence="13 14" key="1">
    <citation type="submission" date="2014-02" db="EMBL/GenBank/DDBJ databases">
        <title>The genome sequence of the entomopathogenic fungus Metarhizium robertsii ARSEF 2575.</title>
        <authorList>
            <person name="Giuliano Garisto Donzelli B."/>
            <person name="Roe B.A."/>
            <person name="Macmil S.L."/>
            <person name="Krasnoff S.B."/>
            <person name="Gibson D.M."/>
        </authorList>
    </citation>
    <scope>NUCLEOTIDE SEQUENCE [LARGE SCALE GENOMIC DNA]</scope>
    <source>
        <strain evidence="13 14">ARSEF 2575</strain>
    </source>
</reference>
<dbReference type="Gene3D" id="3.40.50.200">
    <property type="entry name" value="Peptidase S8/S53 domain"/>
    <property type="match status" value="2"/>
</dbReference>
<evidence type="ECO:0000313" key="14">
    <source>
        <dbReference type="Proteomes" id="UP000030151"/>
    </source>
</evidence>
<dbReference type="InterPro" id="IPR023828">
    <property type="entry name" value="Peptidase_S8_Ser-AS"/>
</dbReference>
<protein>
    <submittedName>
        <fullName evidence="13">Peptidase S8 and DUF1034 (Fn-like) domain protein</fullName>
    </submittedName>
</protein>
<feature type="signal peptide" evidence="10">
    <location>
        <begin position="1"/>
        <end position="19"/>
    </location>
</feature>
<dbReference type="InterPro" id="IPR036852">
    <property type="entry name" value="Peptidase_S8/S53_dom_sf"/>
</dbReference>
<dbReference type="PROSITE" id="PS00138">
    <property type="entry name" value="SUBTILASE_SER"/>
    <property type="match status" value="1"/>
</dbReference>
<evidence type="ECO:0000256" key="9">
    <source>
        <dbReference type="SAM" id="MobiDB-lite"/>
    </source>
</evidence>
<feature type="domain" description="C5a peptidase/Subtilisin-like protease SBT2-like Fn3-like" evidence="12">
    <location>
        <begin position="618"/>
        <end position="728"/>
    </location>
</feature>
<evidence type="ECO:0000256" key="4">
    <source>
        <dbReference type="ARBA" id="ARBA00022801"/>
    </source>
</evidence>
<dbReference type="Pfam" id="PF00082">
    <property type="entry name" value="Peptidase_S8"/>
    <property type="match status" value="1"/>
</dbReference>
<feature type="region of interest" description="Disordered" evidence="9">
    <location>
        <begin position="382"/>
        <end position="404"/>
    </location>
</feature>
<evidence type="ECO:0000313" key="13">
    <source>
        <dbReference type="EMBL" id="EXU99167.1"/>
    </source>
</evidence>
<dbReference type="InterPro" id="IPR022398">
    <property type="entry name" value="Peptidase_S8_His-AS"/>
</dbReference>